<accession>D5SXS9</accession>
<dbReference type="RefSeq" id="WP_013110197.1">
    <property type="nucleotide sequence ID" value="NC_014148.1"/>
</dbReference>
<dbReference type="InterPro" id="IPR016024">
    <property type="entry name" value="ARM-type_fold"/>
</dbReference>
<dbReference type="SUPFAM" id="SSF48371">
    <property type="entry name" value="ARM repeat"/>
    <property type="match status" value="1"/>
</dbReference>
<dbReference type="AlphaFoldDB" id="D5SXS9"/>
<name>D5SXS9_PLAL2</name>
<protein>
    <recommendedName>
        <fullName evidence="3">HEAT repeat domain-containing protein</fullName>
    </recommendedName>
</protein>
<evidence type="ECO:0000313" key="1">
    <source>
        <dbReference type="EMBL" id="ADG67766.1"/>
    </source>
</evidence>
<dbReference type="InterPro" id="IPR011989">
    <property type="entry name" value="ARM-like"/>
</dbReference>
<evidence type="ECO:0008006" key="3">
    <source>
        <dbReference type="Google" id="ProtNLM"/>
    </source>
</evidence>
<dbReference type="KEGG" id="plm:Plim_1936"/>
<dbReference type="EMBL" id="CP001744">
    <property type="protein sequence ID" value="ADG67766.1"/>
    <property type="molecule type" value="Genomic_DNA"/>
</dbReference>
<dbReference type="Proteomes" id="UP000002220">
    <property type="component" value="Chromosome"/>
</dbReference>
<proteinExistence type="predicted"/>
<organism evidence="1 2">
    <name type="scientific">Planctopirus limnophila (strain ATCC 43296 / DSM 3776 / IFAM 1008 / Mu 290)</name>
    <name type="common">Planctomyces limnophilus</name>
    <dbReference type="NCBI Taxonomy" id="521674"/>
    <lineage>
        <taxon>Bacteria</taxon>
        <taxon>Pseudomonadati</taxon>
        <taxon>Planctomycetota</taxon>
        <taxon>Planctomycetia</taxon>
        <taxon>Planctomycetales</taxon>
        <taxon>Planctomycetaceae</taxon>
        <taxon>Planctopirus</taxon>
    </lineage>
</organism>
<sequence length="307" mass="34307">MMSRPTWQALCNEWLDDGGEFPAAEIAEAAITTIADAALVVSLLERQAQWLKDQLIEFGDVRALLVAFERIETTQAFMYLARHAMPHLLDIFEKISEKIPSDDDLLGYLLMLFSRFGTSEGWDTIVAASGDARLCNLWVWDGFIQWPREQDPIIPKLVKLLSPKSTEDTAAIASLFWLNQLARADQILTHPYDSPEGIQRLSEWLDAAAPLESRSVAGKAAASAIPFISASYRPALFELADQHPEMEVQLESAWAHAYLKEESGFTKLVSACEDDELAANAAAYLDDLNAGHLVPQELRRRLSDFQE</sequence>
<dbReference type="eggNOG" id="COG1413">
    <property type="taxonomic scope" value="Bacteria"/>
</dbReference>
<dbReference type="OrthoDB" id="210909at2"/>
<dbReference type="HOGENOM" id="CLU_905717_0_0_0"/>
<keyword evidence="2" id="KW-1185">Reference proteome</keyword>
<dbReference type="Gene3D" id="1.25.10.10">
    <property type="entry name" value="Leucine-rich Repeat Variant"/>
    <property type="match status" value="1"/>
</dbReference>
<reference evidence="1 2" key="1">
    <citation type="journal article" date="2010" name="Stand. Genomic Sci.">
        <title>Complete genome sequence of Planctomyces limnophilus type strain (Mu 290).</title>
        <authorList>
            <person name="Labutti K."/>
            <person name="Sikorski J."/>
            <person name="Schneider S."/>
            <person name="Nolan M."/>
            <person name="Lucas S."/>
            <person name="Glavina Del Rio T."/>
            <person name="Tice H."/>
            <person name="Cheng J.F."/>
            <person name="Goodwin L."/>
            <person name="Pitluck S."/>
            <person name="Liolios K."/>
            <person name="Ivanova N."/>
            <person name="Mavromatis K."/>
            <person name="Mikhailova N."/>
            <person name="Pati A."/>
            <person name="Chen A."/>
            <person name="Palaniappan K."/>
            <person name="Land M."/>
            <person name="Hauser L."/>
            <person name="Chang Y.J."/>
            <person name="Jeffries C.D."/>
            <person name="Tindall B.J."/>
            <person name="Rohde M."/>
            <person name="Goker M."/>
            <person name="Woyke T."/>
            <person name="Bristow J."/>
            <person name="Eisen J.A."/>
            <person name="Markowitz V."/>
            <person name="Hugenholtz P."/>
            <person name="Kyrpides N.C."/>
            <person name="Klenk H.P."/>
            <person name="Lapidus A."/>
        </authorList>
    </citation>
    <scope>NUCLEOTIDE SEQUENCE [LARGE SCALE GENOMIC DNA]</scope>
    <source>
        <strain evidence="2">ATCC 43296 / DSM 3776 / IFAM 1008 / 290</strain>
    </source>
</reference>
<gene>
    <name evidence="1" type="ordered locus">Plim_1936</name>
</gene>
<evidence type="ECO:0000313" key="2">
    <source>
        <dbReference type="Proteomes" id="UP000002220"/>
    </source>
</evidence>